<accession>A0AC35GBN4</accession>
<dbReference type="WBParaSite" id="PS1159_v2.g3665.t1">
    <property type="protein sequence ID" value="PS1159_v2.g3665.t1"/>
    <property type="gene ID" value="PS1159_v2.g3665"/>
</dbReference>
<dbReference type="Proteomes" id="UP000887580">
    <property type="component" value="Unplaced"/>
</dbReference>
<evidence type="ECO:0000313" key="1">
    <source>
        <dbReference type="Proteomes" id="UP000887580"/>
    </source>
</evidence>
<organism evidence="1 2">
    <name type="scientific">Panagrolaimus sp. PS1159</name>
    <dbReference type="NCBI Taxonomy" id="55785"/>
    <lineage>
        <taxon>Eukaryota</taxon>
        <taxon>Metazoa</taxon>
        <taxon>Ecdysozoa</taxon>
        <taxon>Nematoda</taxon>
        <taxon>Chromadorea</taxon>
        <taxon>Rhabditida</taxon>
        <taxon>Tylenchina</taxon>
        <taxon>Panagrolaimomorpha</taxon>
        <taxon>Panagrolaimoidea</taxon>
        <taxon>Panagrolaimidae</taxon>
        <taxon>Panagrolaimus</taxon>
    </lineage>
</organism>
<name>A0AC35GBN4_9BILA</name>
<reference evidence="2" key="1">
    <citation type="submission" date="2022-11" db="UniProtKB">
        <authorList>
            <consortium name="WormBaseParasite"/>
        </authorList>
    </citation>
    <scope>IDENTIFICATION</scope>
</reference>
<proteinExistence type="predicted"/>
<evidence type="ECO:0000313" key="2">
    <source>
        <dbReference type="WBParaSite" id="PS1159_v2.g3665.t1"/>
    </source>
</evidence>
<protein>
    <submittedName>
        <fullName evidence="2">Uncharacterized protein</fullName>
    </submittedName>
</protein>
<sequence>MDYILKNPKSSQLWKKFIQSCKWFFDKNPIVVIPCLHFDIFNINDIAICSTQHCNNVHDHLMKLINAPFKLWITELLETLP</sequence>